<gene>
    <name evidence="3" type="ORF">METZ01_LOCUS208567</name>
</gene>
<feature type="non-terminal residue" evidence="3">
    <location>
        <position position="193"/>
    </location>
</feature>
<feature type="transmembrane region" description="Helical" evidence="1">
    <location>
        <begin position="135"/>
        <end position="154"/>
    </location>
</feature>
<feature type="transmembrane region" description="Helical" evidence="1">
    <location>
        <begin position="166"/>
        <end position="188"/>
    </location>
</feature>
<dbReference type="InterPro" id="IPR050327">
    <property type="entry name" value="Proton-linked_MCT"/>
</dbReference>
<dbReference type="PANTHER" id="PTHR11360:SF284">
    <property type="entry name" value="EG:103B4.3 PROTEIN-RELATED"/>
    <property type="match status" value="1"/>
</dbReference>
<feature type="transmembrane region" description="Helical" evidence="1">
    <location>
        <begin position="78"/>
        <end position="97"/>
    </location>
</feature>
<feature type="transmembrane region" description="Helical" evidence="1">
    <location>
        <begin position="46"/>
        <end position="66"/>
    </location>
</feature>
<dbReference type="Gene3D" id="1.20.1250.20">
    <property type="entry name" value="MFS general substrate transporter like domains"/>
    <property type="match status" value="1"/>
</dbReference>
<keyword evidence="1" id="KW-0812">Transmembrane</keyword>
<keyword evidence="1" id="KW-0472">Membrane</keyword>
<evidence type="ECO:0000256" key="1">
    <source>
        <dbReference type="SAM" id="Phobius"/>
    </source>
</evidence>
<dbReference type="EMBL" id="UINC01047001">
    <property type="protein sequence ID" value="SVB55713.1"/>
    <property type="molecule type" value="Genomic_DNA"/>
</dbReference>
<dbReference type="InterPro" id="IPR020846">
    <property type="entry name" value="MFS_dom"/>
</dbReference>
<evidence type="ECO:0000313" key="3">
    <source>
        <dbReference type="EMBL" id="SVB55713.1"/>
    </source>
</evidence>
<dbReference type="SUPFAM" id="SSF103473">
    <property type="entry name" value="MFS general substrate transporter"/>
    <property type="match status" value="1"/>
</dbReference>
<dbReference type="PROSITE" id="PS50850">
    <property type="entry name" value="MFS"/>
    <property type="match status" value="1"/>
</dbReference>
<evidence type="ECO:0000259" key="2">
    <source>
        <dbReference type="PROSITE" id="PS50850"/>
    </source>
</evidence>
<dbReference type="GO" id="GO:0022857">
    <property type="term" value="F:transmembrane transporter activity"/>
    <property type="evidence" value="ECO:0007669"/>
    <property type="project" value="InterPro"/>
</dbReference>
<feature type="domain" description="Major facilitator superfamily (MFS) profile" evidence="2">
    <location>
        <begin position="1"/>
        <end position="193"/>
    </location>
</feature>
<dbReference type="PANTHER" id="PTHR11360">
    <property type="entry name" value="MONOCARBOXYLATE TRANSPORTER"/>
    <property type="match status" value="1"/>
</dbReference>
<sequence>MAKRTFFYGWTVVGICTVAMTLGYGVRHSFSVFFPPILEEFGWSRGSTAVMLSIHLLCYGIVSPFSGALSDHWKPKRTIILGAVILGISTAACGLAQELWHFYFVFGFLTPIGLACVGAPVVTPTIINWFSKSRGLAYGIAQMGGGLSFIYAIYAESMISLLGWRYAYLILGLTIMILLIPVIFAFYAGDPAE</sequence>
<dbReference type="AlphaFoldDB" id="A0A382F0F8"/>
<protein>
    <recommendedName>
        <fullName evidence="2">Major facilitator superfamily (MFS) profile domain-containing protein</fullName>
    </recommendedName>
</protein>
<feature type="transmembrane region" description="Helical" evidence="1">
    <location>
        <begin position="7"/>
        <end position="26"/>
    </location>
</feature>
<organism evidence="3">
    <name type="scientific">marine metagenome</name>
    <dbReference type="NCBI Taxonomy" id="408172"/>
    <lineage>
        <taxon>unclassified sequences</taxon>
        <taxon>metagenomes</taxon>
        <taxon>ecological metagenomes</taxon>
    </lineage>
</organism>
<dbReference type="InterPro" id="IPR036259">
    <property type="entry name" value="MFS_trans_sf"/>
</dbReference>
<keyword evidence="1" id="KW-1133">Transmembrane helix</keyword>
<dbReference type="Pfam" id="PF07690">
    <property type="entry name" value="MFS_1"/>
    <property type="match status" value="1"/>
</dbReference>
<feature type="transmembrane region" description="Helical" evidence="1">
    <location>
        <begin position="103"/>
        <end position="123"/>
    </location>
</feature>
<accession>A0A382F0F8</accession>
<proteinExistence type="predicted"/>
<dbReference type="InterPro" id="IPR011701">
    <property type="entry name" value="MFS"/>
</dbReference>
<name>A0A382F0F8_9ZZZZ</name>
<reference evidence="3" key="1">
    <citation type="submission" date="2018-05" db="EMBL/GenBank/DDBJ databases">
        <authorList>
            <person name="Lanie J.A."/>
            <person name="Ng W.-L."/>
            <person name="Kazmierczak K.M."/>
            <person name="Andrzejewski T.M."/>
            <person name="Davidsen T.M."/>
            <person name="Wayne K.J."/>
            <person name="Tettelin H."/>
            <person name="Glass J.I."/>
            <person name="Rusch D."/>
            <person name="Podicherti R."/>
            <person name="Tsui H.-C.T."/>
            <person name="Winkler M.E."/>
        </authorList>
    </citation>
    <scope>NUCLEOTIDE SEQUENCE</scope>
</reference>